<dbReference type="SUPFAM" id="SSF54631">
    <property type="entry name" value="CBS-domain pair"/>
    <property type="match status" value="1"/>
</dbReference>
<dbReference type="Pfam" id="PF00571">
    <property type="entry name" value="CBS"/>
    <property type="match status" value="1"/>
</dbReference>
<comment type="caution">
    <text evidence="3">The sequence shown here is derived from an EMBL/GenBank/DDBJ whole genome shotgun (WGS) entry which is preliminary data.</text>
</comment>
<keyword evidence="1" id="KW-0129">CBS domain</keyword>
<dbReference type="Proteomes" id="UP000285961">
    <property type="component" value="Unassembled WGS sequence"/>
</dbReference>
<dbReference type="InterPro" id="IPR000644">
    <property type="entry name" value="CBS_dom"/>
</dbReference>
<evidence type="ECO:0000313" key="3">
    <source>
        <dbReference type="EMBL" id="RJP67046.1"/>
    </source>
</evidence>
<evidence type="ECO:0000259" key="2">
    <source>
        <dbReference type="PROSITE" id="PS51371"/>
    </source>
</evidence>
<reference evidence="3 4" key="1">
    <citation type="journal article" date="2017" name="ISME J.">
        <title>Energy and carbon metabolisms in a deep terrestrial subsurface fluid microbial community.</title>
        <authorList>
            <person name="Momper L."/>
            <person name="Jungbluth S.P."/>
            <person name="Lee M.D."/>
            <person name="Amend J.P."/>
        </authorList>
    </citation>
    <scope>NUCLEOTIDE SEQUENCE [LARGE SCALE GENOMIC DNA]</scope>
    <source>
        <strain evidence="3">SURF_17</strain>
    </source>
</reference>
<evidence type="ECO:0000313" key="4">
    <source>
        <dbReference type="Proteomes" id="UP000285961"/>
    </source>
</evidence>
<protein>
    <submittedName>
        <fullName evidence="3">CBS domain-containing protein</fullName>
    </submittedName>
</protein>
<dbReference type="Gene3D" id="3.10.580.10">
    <property type="entry name" value="CBS-domain"/>
    <property type="match status" value="1"/>
</dbReference>
<gene>
    <name evidence="3" type="ORF">C4532_15145</name>
</gene>
<sequence length="176" mass="20240">MEMKCVGDIMMPLEAFPYIPYWFTLRQALAEMEDAGVRRPNQKPMPWLILVFSARNQLLGIVRQHEILQGLRSAVVPERLKNYYPTSAEVTADFNLFRLGFSAERAIQELRSQLERQIIEFMIPIQATVDHDDPMLLAIYLMIDRGLTFVPVVRDGQIVGLVYAEDVLHEVIGHIV</sequence>
<dbReference type="InterPro" id="IPR046342">
    <property type="entry name" value="CBS_dom_sf"/>
</dbReference>
<dbReference type="EMBL" id="QZKI01000109">
    <property type="protein sequence ID" value="RJP67046.1"/>
    <property type="molecule type" value="Genomic_DNA"/>
</dbReference>
<name>A0A419ET90_9BACT</name>
<feature type="domain" description="CBS" evidence="2">
    <location>
        <begin position="122"/>
        <end position="176"/>
    </location>
</feature>
<evidence type="ECO:0000256" key="1">
    <source>
        <dbReference type="PROSITE-ProRule" id="PRU00703"/>
    </source>
</evidence>
<dbReference type="PROSITE" id="PS51371">
    <property type="entry name" value="CBS"/>
    <property type="match status" value="1"/>
</dbReference>
<proteinExistence type="predicted"/>
<dbReference type="AlphaFoldDB" id="A0A419ET90"/>
<accession>A0A419ET90</accession>
<organism evidence="3 4">
    <name type="scientific">Candidatus Abyssobacteria bacterium SURF_17</name>
    <dbReference type="NCBI Taxonomy" id="2093361"/>
    <lineage>
        <taxon>Bacteria</taxon>
        <taxon>Pseudomonadati</taxon>
        <taxon>Candidatus Hydrogenedentota</taxon>
        <taxon>Candidatus Abyssobacteria</taxon>
    </lineage>
</organism>